<dbReference type="PANTHER" id="PTHR21043">
    <property type="entry name" value="IOJAP SUPERFAMILY ORTHOLOG"/>
    <property type="match status" value="1"/>
</dbReference>
<dbReference type="InterPro" id="IPR043519">
    <property type="entry name" value="NT_sf"/>
</dbReference>
<dbReference type="KEGG" id="ebla:JGUZn3_07180"/>
<keyword evidence="2" id="KW-0678">Repressor</keyword>
<dbReference type="GO" id="GO:0043023">
    <property type="term" value="F:ribosomal large subunit binding"/>
    <property type="evidence" value="ECO:0007669"/>
    <property type="project" value="TreeGrafter"/>
</dbReference>
<dbReference type="RefSeq" id="WP_203414348.1">
    <property type="nucleotide sequence ID" value="NZ_CP060244.1"/>
</dbReference>
<reference evidence="3 4" key="1">
    <citation type="submission" date="2020-08" db="EMBL/GenBank/DDBJ databases">
        <title>Complete genome sequence of Entomobacter blattae G55GP.</title>
        <authorList>
            <person name="Poehlein A."/>
            <person name="Guzman J."/>
            <person name="Daniel R."/>
            <person name="Vilcinskas A."/>
        </authorList>
    </citation>
    <scope>NUCLEOTIDE SEQUENCE [LARGE SCALE GENOMIC DNA]</scope>
    <source>
        <strain evidence="3 4">G55GP</strain>
    </source>
</reference>
<comment type="subcellular location">
    <subcellularLocation>
        <location evidence="2">Cytoplasm</location>
    </subcellularLocation>
</comment>
<dbReference type="HAMAP" id="MF_01477">
    <property type="entry name" value="Iojap_RsfS"/>
    <property type="match status" value="1"/>
</dbReference>
<proteinExistence type="inferred from homology"/>
<dbReference type="Gene3D" id="3.30.460.10">
    <property type="entry name" value="Beta Polymerase, domain 2"/>
    <property type="match status" value="1"/>
</dbReference>
<name>A0A7H1NQ99_9PROT</name>
<dbReference type="SUPFAM" id="SSF81301">
    <property type="entry name" value="Nucleotidyltransferase"/>
    <property type="match status" value="1"/>
</dbReference>
<comment type="function">
    <text evidence="2">Functions as a ribosomal silencing factor. Interacts with ribosomal protein uL14 (rplN), blocking formation of intersubunit bridge B8. Prevents association of the 30S and 50S ribosomal subunits and the formation of functional ribosomes, thus repressing translation.</text>
</comment>
<accession>A0A7H1NQ99</accession>
<dbReference type="EMBL" id="CP060244">
    <property type="protein sequence ID" value="QNT77959.1"/>
    <property type="molecule type" value="Genomic_DNA"/>
</dbReference>
<keyword evidence="2" id="KW-0963">Cytoplasm</keyword>
<protein>
    <recommendedName>
        <fullName evidence="2">Ribosomal silencing factor RsfS</fullName>
    </recommendedName>
</protein>
<evidence type="ECO:0000313" key="4">
    <source>
        <dbReference type="Proteomes" id="UP000516349"/>
    </source>
</evidence>
<dbReference type="AlphaFoldDB" id="A0A7H1NQ99"/>
<dbReference type="GO" id="GO:0042256">
    <property type="term" value="P:cytosolic ribosome assembly"/>
    <property type="evidence" value="ECO:0007669"/>
    <property type="project" value="UniProtKB-UniRule"/>
</dbReference>
<dbReference type="GO" id="GO:0005737">
    <property type="term" value="C:cytoplasm"/>
    <property type="evidence" value="ECO:0007669"/>
    <property type="project" value="UniProtKB-SubCell"/>
</dbReference>
<comment type="subunit">
    <text evidence="2">Interacts with ribosomal protein uL14 (rplN).</text>
</comment>
<evidence type="ECO:0000313" key="3">
    <source>
        <dbReference type="EMBL" id="QNT77959.1"/>
    </source>
</evidence>
<dbReference type="Pfam" id="PF02410">
    <property type="entry name" value="RsfS"/>
    <property type="match status" value="1"/>
</dbReference>
<dbReference type="NCBIfam" id="TIGR00090">
    <property type="entry name" value="rsfS_iojap_ybeB"/>
    <property type="match status" value="1"/>
</dbReference>
<dbReference type="InterPro" id="IPR004394">
    <property type="entry name" value="Iojap/RsfS/C7orf30"/>
</dbReference>
<gene>
    <name evidence="2 3" type="primary">rsfS</name>
    <name evidence="3" type="ORF">JGUZn3_07180</name>
</gene>
<evidence type="ECO:0000256" key="2">
    <source>
        <dbReference type="HAMAP-Rule" id="MF_01477"/>
    </source>
</evidence>
<organism evidence="3 4">
    <name type="scientific">Entomobacter blattae</name>
    <dbReference type="NCBI Taxonomy" id="2762277"/>
    <lineage>
        <taxon>Bacteria</taxon>
        <taxon>Pseudomonadati</taxon>
        <taxon>Pseudomonadota</taxon>
        <taxon>Alphaproteobacteria</taxon>
        <taxon>Acetobacterales</taxon>
        <taxon>Acetobacteraceae</taxon>
        <taxon>Entomobacter</taxon>
    </lineage>
</organism>
<evidence type="ECO:0000256" key="1">
    <source>
        <dbReference type="ARBA" id="ARBA00010574"/>
    </source>
</evidence>
<keyword evidence="2" id="KW-0810">Translation regulation</keyword>
<keyword evidence="4" id="KW-1185">Reference proteome</keyword>
<comment type="similarity">
    <text evidence="1 2">Belongs to the Iojap/RsfS family.</text>
</comment>
<dbReference type="GO" id="GO:0017148">
    <property type="term" value="P:negative regulation of translation"/>
    <property type="evidence" value="ECO:0007669"/>
    <property type="project" value="UniProtKB-UniRule"/>
</dbReference>
<dbReference type="Proteomes" id="UP000516349">
    <property type="component" value="Chromosome"/>
</dbReference>
<sequence length="133" mass="15050">MATPEKNKIEHYLLLVKESLDEDKAEDIVVINLVGKASFADYMVIATGLADRQIIAMAAHLEEKLKEAGLKQIKIEGANGSSWVLIDAGNIIVHLFKPECRLLYNLEKMWGQDWDTTQSEKAVELFKQYQNES</sequence>
<dbReference type="GO" id="GO:0090071">
    <property type="term" value="P:negative regulation of ribosome biogenesis"/>
    <property type="evidence" value="ECO:0007669"/>
    <property type="project" value="UniProtKB-UniRule"/>
</dbReference>
<dbReference type="PANTHER" id="PTHR21043:SF0">
    <property type="entry name" value="MITOCHONDRIAL ASSEMBLY OF RIBOSOMAL LARGE SUBUNIT PROTEIN 1"/>
    <property type="match status" value="1"/>
</dbReference>